<dbReference type="AlphaFoldDB" id="A0A1H7VTG3"/>
<keyword evidence="3" id="KW-1185">Reference proteome</keyword>
<name>A0A1H7VTG3_9BACT</name>
<sequence>MKKHLLLTVAVLLSLLVAVPVMAQRGPGWSDEYGWGRGHGMGPGMRGGRGMGMMGDLIAPDVPDKLPVPKSQEWTQKLREVLALERLSYAQYMADVEKFNAYMPYMMVIPQEEDHVRAIDRLFSAYGLGADGKPTAVAETKTITEALELCVKLEKDLIPRYEWLVKNAGDRTSAGVLNELLLQTRYHLTMFEHALRMGGGMGPGMMRGGGMMWY</sequence>
<gene>
    <name evidence="2" type="ORF">SAMN04489760_104179</name>
</gene>
<dbReference type="InterPro" id="IPR012347">
    <property type="entry name" value="Ferritin-like"/>
</dbReference>
<dbReference type="Gene3D" id="1.20.1260.10">
    <property type="match status" value="1"/>
</dbReference>
<proteinExistence type="predicted"/>
<evidence type="ECO:0000256" key="1">
    <source>
        <dbReference type="SAM" id="SignalP"/>
    </source>
</evidence>
<feature type="chain" id="PRO_5011434370" evidence="1">
    <location>
        <begin position="24"/>
        <end position="214"/>
    </location>
</feature>
<dbReference type="SUPFAM" id="SSF47240">
    <property type="entry name" value="Ferritin-like"/>
    <property type="match status" value="1"/>
</dbReference>
<reference evidence="2 3" key="1">
    <citation type="submission" date="2016-10" db="EMBL/GenBank/DDBJ databases">
        <authorList>
            <person name="de Groot N.N."/>
        </authorList>
    </citation>
    <scope>NUCLEOTIDE SEQUENCE [LARGE SCALE GENOMIC DNA]</scope>
    <source>
        <strain evidence="2 3">DSM 8423</strain>
    </source>
</reference>
<feature type="signal peptide" evidence="1">
    <location>
        <begin position="1"/>
        <end position="23"/>
    </location>
</feature>
<dbReference type="EMBL" id="FOBS01000004">
    <property type="protein sequence ID" value="SEM12344.1"/>
    <property type="molecule type" value="Genomic_DNA"/>
</dbReference>
<dbReference type="Proteomes" id="UP000198744">
    <property type="component" value="Unassembled WGS sequence"/>
</dbReference>
<keyword evidence="1" id="KW-0732">Signal</keyword>
<dbReference type="InterPro" id="IPR009078">
    <property type="entry name" value="Ferritin-like_SF"/>
</dbReference>
<accession>A0A1H7VTG3</accession>
<protein>
    <submittedName>
        <fullName evidence="2">Rubrerythrin</fullName>
    </submittedName>
</protein>
<evidence type="ECO:0000313" key="2">
    <source>
        <dbReference type="EMBL" id="SEM12344.1"/>
    </source>
</evidence>
<organism evidence="2 3">
    <name type="scientific">Syntrophus gentianae</name>
    <dbReference type="NCBI Taxonomy" id="43775"/>
    <lineage>
        <taxon>Bacteria</taxon>
        <taxon>Pseudomonadati</taxon>
        <taxon>Thermodesulfobacteriota</taxon>
        <taxon>Syntrophia</taxon>
        <taxon>Syntrophales</taxon>
        <taxon>Syntrophaceae</taxon>
        <taxon>Syntrophus</taxon>
    </lineage>
</organism>
<evidence type="ECO:0000313" key="3">
    <source>
        <dbReference type="Proteomes" id="UP000198744"/>
    </source>
</evidence>